<accession>A0A9N7N6T9</accession>
<dbReference type="Proteomes" id="UP001153555">
    <property type="component" value="Unassembled WGS sequence"/>
</dbReference>
<evidence type="ECO:0000313" key="6">
    <source>
        <dbReference type="EMBL" id="CAA0822050.1"/>
    </source>
</evidence>
<comment type="catalytic activity">
    <reaction evidence="1">
        <text>All bonds known to be hydrolyzed by this endopeptidase have arginine in P1 and an acidic residue in P4. P6 is often occupied by an acidic residue or by a hydroxy-amino-acid residue, the phosphorylation of which enhances cleavage.</text>
        <dbReference type="EC" id="3.4.22.49"/>
    </reaction>
</comment>
<comment type="caution">
    <text evidence="6">The sequence shown here is derived from an EMBL/GenBank/DDBJ whole genome shotgun (WGS) entry which is preliminary data.</text>
</comment>
<dbReference type="PANTHER" id="PTHR12792:SF0">
    <property type="entry name" value="SEPARIN"/>
    <property type="match status" value="1"/>
</dbReference>
<dbReference type="InterPro" id="IPR056933">
    <property type="entry name" value="TPR_ESP1"/>
</dbReference>
<evidence type="ECO:0000256" key="2">
    <source>
        <dbReference type="ARBA" id="ARBA00012489"/>
    </source>
</evidence>
<organism evidence="6 7">
    <name type="scientific">Striga hermonthica</name>
    <name type="common">Purple witchweed</name>
    <name type="synonym">Buchnera hermonthica</name>
    <dbReference type="NCBI Taxonomy" id="68872"/>
    <lineage>
        <taxon>Eukaryota</taxon>
        <taxon>Viridiplantae</taxon>
        <taxon>Streptophyta</taxon>
        <taxon>Embryophyta</taxon>
        <taxon>Tracheophyta</taxon>
        <taxon>Spermatophyta</taxon>
        <taxon>Magnoliopsida</taxon>
        <taxon>eudicotyledons</taxon>
        <taxon>Gunneridae</taxon>
        <taxon>Pentapetalae</taxon>
        <taxon>asterids</taxon>
        <taxon>lamiids</taxon>
        <taxon>Lamiales</taxon>
        <taxon>Orobanchaceae</taxon>
        <taxon>Buchnereae</taxon>
        <taxon>Striga</taxon>
    </lineage>
</organism>
<dbReference type="Pfam" id="PF25110">
    <property type="entry name" value="TPR_ESP1"/>
    <property type="match status" value="1"/>
</dbReference>
<dbReference type="GO" id="GO:0051307">
    <property type="term" value="P:meiotic chromosome separation"/>
    <property type="evidence" value="ECO:0007669"/>
    <property type="project" value="TreeGrafter"/>
</dbReference>
<evidence type="ECO:0000256" key="4">
    <source>
        <dbReference type="ARBA" id="ARBA00022829"/>
    </source>
</evidence>
<keyword evidence="3" id="KW-0378">Hydrolase</keyword>
<keyword evidence="7" id="KW-1185">Reference proteome</keyword>
<evidence type="ECO:0000256" key="1">
    <source>
        <dbReference type="ARBA" id="ARBA00000451"/>
    </source>
</evidence>
<dbReference type="GO" id="GO:0006508">
    <property type="term" value="P:proteolysis"/>
    <property type="evidence" value="ECO:0007669"/>
    <property type="project" value="InterPro"/>
</dbReference>
<dbReference type="EC" id="3.4.22.49" evidence="2"/>
<evidence type="ECO:0000256" key="3">
    <source>
        <dbReference type="ARBA" id="ARBA00022801"/>
    </source>
</evidence>
<dbReference type="Pfam" id="PF25113">
    <property type="entry name" value="TPR_ESP1_2nd"/>
    <property type="match status" value="1"/>
</dbReference>
<dbReference type="InterPro" id="IPR030397">
    <property type="entry name" value="SEPARIN_core_dom"/>
</dbReference>
<feature type="domain" description="Peptidase C50" evidence="5">
    <location>
        <begin position="1974"/>
        <end position="2068"/>
    </location>
</feature>
<gene>
    <name evidence="6" type="ORF">SHERM_19665</name>
</gene>
<dbReference type="PANTHER" id="PTHR12792">
    <property type="entry name" value="EXTRA SPINDLE POLES 1-RELATED"/>
    <property type="match status" value="1"/>
</dbReference>
<dbReference type="InterPro" id="IPR005314">
    <property type="entry name" value="Peptidase_C50"/>
</dbReference>
<dbReference type="GO" id="GO:0072686">
    <property type="term" value="C:mitotic spindle"/>
    <property type="evidence" value="ECO:0007669"/>
    <property type="project" value="TreeGrafter"/>
</dbReference>
<dbReference type="GO" id="GO:0005737">
    <property type="term" value="C:cytoplasm"/>
    <property type="evidence" value="ECO:0007669"/>
    <property type="project" value="TreeGrafter"/>
</dbReference>
<sequence length="2176" mass="246334">MICYDLLWVLNWYWNRNNRGDSYSVILGRSFRTIRVLNFLRNDLMKFFTRNKQLVRLLDVASGFVRRRCLNMSSSPKFILFIHTPSALSPSTAVLPPPSAAAAVAMEHDTEAAIIDKLQSATDLSGIHRLIAAYLHPFTPFFKPSAAAVKKPAKVSKSKPPDDHPSIRPLAKHFLSFIHKSLSLLPKRLTGSPPIPRESAMELFDSYRLSLNCLALIAPELSGKPHSVQVQRIRYIHCLEHWELYKEAEAEGFDVLESLCEIVGGPKGKSRKSKARLVPELDKDNVDQEVAAIILEIVVTLVKCASKRRSEVDADYWRVILLVNESEPWFKILDVKGYEKFHRFLETNLHIIALFLVAEIKSFGMDLVHEFTMASFKEYKKSHNHDQMKKVALKICSSLFSQRDELPTNIIIDVLKHLLDMMAAECKVGEEKPTIGFLELVCYCANKCHSVPVILRDPVAKLLSGLAGRFRKDLLFISSILRLYASGLLASPSKNQSKGEETGNCNKTPLGSALQFLLNNHEWLQEVAASISFLNDYFGIGAKGKDCNNNGISHSPYWEALKFFCQSLAESIYSNRNNFFSEAESYLDDLSSIHNAFHQFCYIFLQCLSSNERERETSGDNHRVISVVVVAALMLSMKTNQNIKESTLLVKNVILTEWVPVTRLKYLYVCLNNIAVILNRKKWLKEATKALKLCCKAAWYNVVDLCEVYVNMSQVSHDDLSEKDITDFVTEASGKVAFLLELNQDVFYKMNGIIKEILKCWSISENLIATLPTPVSLVKEWVKIQYLLSKDADSEDGIMLYSLLASPKEISKKSLGRLLEEELLAYDEKSYLNPGYGLRMRMKIIGVLLEEVYVTKDSNIMKSKTLLEKGKLLRVYGLARLDECIKCLSEAISILKSICGARKSCCSLVHRLLVNAYILHALFTQEASPSTLVLSPESGFLHDVNTALNLCLSPDHGHAEEQYEDMLYLWYQLIDFLSIKGYLESHPILYDVVIKLFNGKNFSFLKTVSELWRSKRLSHALCASPINHIFVETFSKHQSRDCSSAEFWKMFMEELKPFAVGFHHNNSEIEQAASCLISNVPLSSCSMFLSSNLYYDLSERLMSSGRITEALTYAKEAHRLRSKLLQQKFEYSVEKMFETFQENGIIVEKSYFGVNTFRVSDTIVMKGSCDYEGCILTPWNVLSCYLESLLQVGCVHEILGNVTEADMLLRWGRNVSQFQGLPLFEISFSSMLGKLYHKQKLWSNAEKELSSAKKTLADNLHIISCKKCVLMLETSIDRQIGDLFLNSSFSTGDTPFPKRLFDAKRLYKSALDNLNLTDWRSCYSTSEEVAVEKVIREISELKIEPRRSRRTKKELKPASQKQDLVCGRNRRITRSTRQPLSETCELVTNERQTSLAADLATEHLSTASVGSDHSVRNSESNCSAADFQSEILSLCNKFKCWHCLHIEAVECSSLNNFIHTKWELVYRKLCLRVLISIGKFSGICGDIHEAHEILLQSISVLFRRNSNCSKYSSDSLTSLIESIGKHFPGDTLSVERAALLYYICWFTLKSYPNQRSRKFCCELSGIGIVRIISLLKLAFTLCREIPVLFQKISRLLATVYVLSTSLKQWSISPCDEGFESRLGSFFHQASLGTHLNQQIAYSIMQRKQTQVVADSEDSSLLYSESTIPDISCSLRSAPESSEDLEEFVQNFFEGLPPTPVICISIIAGADGTLISELLCCSPFVRAWILLSHLSSDNQHVVLLPVYKMLEDDDASSSSVIINCKDCVKQWQCPWVSSVIDDIAPVFRNVLEGNYYSSSDYFLECIKESTSLWWAQRNSLDQCLSNFLQDMEGLWLGPWKHVLLGEWLDCNYLDSMQKNLSKDETRLLELVATKKCYVGLRCEASSKSSDEFDNTVQLLFKRVLEMSDNFQAEYNRKPIILVLDFDVQMLPWESLPILRNQEVYRMPSISSIFATLDRCQEQCETSSSAFPLIDPLDSYYLLNPDGDLSRTQMEFESWFKDQSIEGKVGTVPTIEELSQALKNHDLFIYFGHGSGTQYIPGHEIQKLDTCAATLLLGCSSGSLYLKGSYLPQGAPISYILAGSPVIVANLWEVTDKDIDRFGKAMLNAWLKERSALSSECTQCKAPVRNSTFRICNHRPRIGSFMGQARDACHLGHLIGAAPVCYGVPTGIIKRKDV</sequence>
<protein>
    <recommendedName>
        <fullName evidence="2">separase</fullName>
        <ecNumber evidence="2">3.4.22.49</ecNumber>
    </recommendedName>
</protein>
<dbReference type="EMBL" id="CACSLK010021934">
    <property type="protein sequence ID" value="CAA0822050.1"/>
    <property type="molecule type" value="Genomic_DNA"/>
</dbReference>
<evidence type="ECO:0000259" key="5">
    <source>
        <dbReference type="PROSITE" id="PS51700"/>
    </source>
</evidence>
<dbReference type="InterPro" id="IPR056932">
    <property type="entry name" value="TPR_ESP1_2nd"/>
</dbReference>
<dbReference type="PROSITE" id="PS51700">
    <property type="entry name" value="SEPARIN"/>
    <property type="match status" value="1"/>
</dbReference>
<proteinExistence type="predicted"/>
<dbReference type="GO" id="GO:0005634">
    <property type="term" value="C:nucleus"/>
    <property type="evidence" value="ECO:0007669"/>
    <property type="project" value="InterPro"/>
</dbReference>
<keyword evidence="4" id="KW-0159">Chromosome partition</keyword>
<reference evidence="6" key="1">
    <citation type="submission" date="2019-12" db="EMBL/GenBank/DDBJ databases">
        <authorList>
            <person name="Scholes J."/>
        </authorList>
    </citation>
    <scope>NUCLEOTIDE SEQUENCE</scope>
</reference>
<dbReference type="GO" id="GO:0004197">
    <property type="term" value="F:cysteine-type endopeptidase activity"/>
    <property type="evidence" value="ECO:0007669"/>
    <property type="project" value="InterPro"/>
</dbReference>
<dbReference type="OrthoDB" id="10255632at2759"/>
<evidence type="ECO:0000313" key="7">
    <source>
        <dbReference type="Proteomes" id="UP001153555"/>
    </source>
</evidence>
<dbReference type="Pfam" id="PF03568">
    <property type="entry name" value="Separin_C"/>
    <property type="match status" value="2"/>
</dbReference>
<name>A0A9N7N6T9_STRHE</name>